<evidence type="ECO:0000313" key="2">
    <source>
        <dbReference type="Proteomes" id="UP000075243"/>
    </source>
</evidence>
<protein>
    <submittedName>
        <fullName evidence="1">Uncharacterized protein</fullName>
    </submittedName>
</protein>
<evidence type="ECO:0000313" key="1">
    <source>
        <dbReference type="EMBL" id="KYP45058.1"/>
    </source>
</evidence>
<dbReference type="PANTHER" id="PTHR34023:SF5">
    <property type="entry name" value="RNASE H TYPE-1 DOMAIN-CONTAINING PROTEIN"/>
    <property type="match status" value="1"/>
</dbReference>
<proteinExistence type="predicted"/>
<gene>
    <name evidence="1" type="ORF">KK1_033420</name>
</gene>
<dbReference type="Gramene" id="C.cajan_29465.t">
    <property type="protein sequence ID" value="C.cajan_29465.t.cds1"/>
    <property type="gene ID" value="C.cajan_29465"/>
</dbReference>
<feature type="non-terminal residue" evidence="1">
    <location>
        <position position="1"/>
    </location>
</feature>
<keyword evidence="2" id="KW-1185">Reference proteome</keyword>
<accession>A0A151RRA7</accession>
<dbReference type="Proteomes" id="UP000075243">
    <property type="component" value="Unassembled WGS sequence"/>
</dbReference>
<dbReference type="EMBL" id="KQ483603">
    <property type="protein sequence ID" value="KYP45058.1"/>
    <property type="molecule type" value="Genomic_DNA"/>
</dbReference>
<name>A0A151RRA7_CAJCA</name>
<organism evidence="1 2">
    <name type="scientific">Cajanus cajan</name>
    <name type="common">Pigeon pea</name>
    <name type="synonym">Cajanus indicus</name>
    <dbReference type="NCBI Taxonomy" id="3821"/>
    <lineage>
        <taxon>Eukaryota</taxon>
        <taxon>Viridiplantae</taxon>
        <taxon>Streptophyta</taxon>
        <taxon>Embryophyta</taxon>
        <taxon>Tracheophyta</taxon>
        <taxon>Spermatophyta</taxon>
        <taxon>Magnoliopsida</taxon>
        <taxon>eudicotyledons</taxon>
        <taxon>Gunneridae</taxon>
        <taxon>Pentapetalae</taxon>
        <taxon>rosids</taxon>
        <taxon>fabids</taxon>
        <taxon>Fabales</taxon>
        <taxon>Fabaceae</taxon>
        <taxon>Papilionoideae</taxon>
        <taxon>50 kb inversion clade</taxon>
        <taxon>NPAAA clade</taxon>
        <taxon>indigoferoid/millettioid clade</taxon>
        <taxon>Phaseoleae</taxon>
        <taxon>Cajanus</taxon>
    </lineage>
</organism>
<sequence>HPYGSILNNTKQYMCRNWNLTFNHILREGIQCADWLSKKGSSSTTSWFKWELYLPPLISMLEADMRGVVFTIV</sequence>
<dbReference type="PANTHER" id="PTHR34023">
    <property type="entry name" value="RNASE H DOMAIN-CONTAINING PROTEIN"/>
    <property type="match status" value="1"/>
</dbReference>
<reference evidence="1" key="1">
    <citation type="journal article" date="2012" name="Nat. Biotechnol.">
        <title>Draft genome sequence of pigeonpea (Cajanus cajan), an orphan legume crop of resource-poor farmers.</title>
        <authorList>
            <person name="Varshney R.K."/>
            <person name="Chen W."/>
            <person name="Li Y."/>
            <person name="Bharti A.K."/>
            <person name="Saxena R.K."/>
            <person name="Schlueter J.A."/>
            <person name="Donoghue M.T."/>
            <person name="Azam S."/>
            <person name="Fan G."/>
            <person name="Whaley A.M."/>
            <person name="Farmer A.D."/>
            <person name="Sheridan J."/>
            <person name="Iwata A."/>
            <person name="Tuteja R."/>
            <person name="Penmetsa R.V."/>
            <person name="Wu W."/>
            <person name="Upadhyaya H.D."/>
            <person name="Yang S.P."/>
            <person name="Shah T."/>
            <person name="Saxena K.B."/>
            <person name="Michael T."/>
            <person name="McCombie W.R."/>
            <person name="Yang B."/>
            <person name="Zhang G."/>
            <person name="Yang H."/>
            <person name="Wang J."/>
            <person name="Spillane C."/>
            <person name="Cook D.R."/>
            <person name="May G.D."/>
            <person name="Xu X."/>
            <person name="Jackson S.A."/>
        </authorList>
    </citation>
    <scope>NUCLEOTIDE SEQUENCE [LARGE SCALE GENOMIC DNA]</scope>
</reference>
<dbReference type="AlphaFoldDB" id="A0A151RRA7"/>